<dbReference type="CDD" id="cd03443">
    <property type="entry name" value="PaaI_thioesterase"/>
    <property type="match status" value="1"/>
</dbReference>
<keyword evidence="2" id="KW-0378">Hydrolase</keyword>
<feature type="domain" description="Thioesterase" evidence="3">
    <location>
        <begin position="78"/>
        <end position="156"/>
    </location>
</feature>
<evidence type="ECO:0000256" key="2">
    <source>
        <dbReference type="ARBA" id="ARBA00022801"/>
    </source>
</evidence>
<dbReference type="RefSeq" id="WP_173075297.1">
    <property type="nucleotide sequence ID" value="NZ_BAABJB010000006.1"/>
</dbReference>
<evidence type="ECO:0000259" key="3">
    <source>
        <dbReference type="Pfam" id="PF03061"/>
    </source>
</evidence>
<dbReference type="InterPro" id="IPR029069">
    <property type="entry name" value="HotDog_dom_sf"/>
</dbReference>
<keyword evidence="5" id="KW-1185">Reference proteome</keyword>
<dbReference type="Proteomes" id="UP000482960">
    <property type="component" value="Unassembled WGS sequence"/>
</dbReference>
<organism evidence="4 5">
    <name type="scientific">Phytohabitans rumicis</name>
    <dbReference type="NCBI Taxonomy" id="1076125"/>
    <lineage>
        <taxon>Bacteria</taxon>
        <taxon>Bacillati</taxon>
        <taxon>Actinomycetota</taxon>
        <taxon>Actinomycetes</taxon>
        <taxon>Micromonosporales</taxon>
        <taxon>Micromonosporaceae</taxon>
    </lineage>
</organism>
<accession>A0A6V8L0E6</accession>
<reference evidence="4 5" key="1">
    <citation type="submission" date="2020-03" db="EMBL/GenBank/DDBJ databases">
        <title>Whole genome shotgun sequence of Phytohabitans rumicis NBRC 108638.</title>
        <authorList>
            <person name="Komaki H."/>
            <person name="Tamura T."/>
        </authorList>
    </citation>
    <scope>NUCLEOTIDE SEQUENCE [LARGE SCALE GENOMIC DNA]</scope>
    <source>
        <strain evidence="4 5">NBRC 108638</strain>
    </source>
</reference>
<name>A0A6V8L0E6_9ACTN</name>
<dbReference type="NCBIfam" id="TIGR00369">
    <property type="entry name" value="unchar_dom_1"/>
    <property type="match status" value="1"/>
</dbReference>
<evidence type="ECO:0000313" key="4">
    <source>
        <dbReference type="EMBL" id="GFJ88069.1"/>
    </source>
</evidence>
<evidence type="ECO:0000256" key="1">
    <source>
        <dbReference type="ARBA" id="ARBA00008324"/>
    </source>
</evidence>
<dbReference type="PANTHER" id="PTHR21660">
    <property type="entry name" value="THIOESTERASE SUPERFAMILY MEMBER-RELATED"/>
    <property type="match status" value="1"/>
</dbReference>
<protein>
    <submittedName>
        <fullName evidence="4">Phenylacetic acid degradation protein</fullName>
    </submittedName>
</protein>
<proteinExistence type="inferred from homology"/>
<dbReference type="GO" id="GO:0047617">
    <property type="term" value="F:fatty acyl-CoA hydrolase activity"/>
    <property type="evidence" value="ECO:0007669"/>
    <property type="project" value="InterPro"/>
</dbReference>
<dbReference type="PANTHER" id="PTHR21660:SF1">
    <property type="entry name" value="ACYL-COENZYME A THIOESTERASE 13"/>
    <property type="match status" value="1"/>
</dbReference>
<sequence>MTQTQTEARSRTYSWEDPARNAAVVGRRSGLELLRAMIAGDLPAPPVMHLLDMSRLEVEEGRVVVEMPAREFHYNPLGTVHGGVLSTLLDTAAGCAVHSTLPAGVGYTSMDLNVKYLRPVTVDSGVLRCEGTVISRGRRTALAEARLMDESGRLVAHATSSCLLFEIP</sequence>
<gene>
    <name evidence="4" type="ORF">Prum_017110</name>
</gene>
<dbReference type="Gene3D" id="3.10.129.10">
    <property type="entry name" value="Hotdog Thioesterase"/>
    <property type="match status" value="1"/>
</dbReference>
<dbReference type="SUPFAM" id="SSF54637">
    <property type="entry name" value="Thioesterase/thiol ester dehydrase-isomerase"/>
    <property type="match status" value="1"/>
</dbReference>
<reference evidence="4 5" key="2">
    <citation type="submission" date="2020-03" db="EMBL/GenBank/DDBJ databases">
        <authorList>
            <person name="Ichikawa N."/>
            <person name="Kimura A."/>
            <person name="Kitahashi Y."/>
            <person name="Uohara A."/>
        </authorList>
    </citation>
    <scope>NUCLEOTIDE SEQUENCE [LARGE SCALE GENOMIC DNA]</scope>
    <source>
        <strain evidence="4 5">NBRC 108638</strain>
    </source>
</reference>
<dbReference type="InterPro" id="IPR039298">
    <property type="entry name" value="ACOT13"/>
</dbReference>
<dbReference type="Pfam" id="PF03061">
    <property type="entry name" value="4HBT"/>
    <property type="match status" value="1"/>
</dbReference>
<dbReference type="EMBL" id="BLPG01000001">
    <property type="protein sequence ID" value="GFJ88069.1"/>
    <property type="molecule type" value="Genomic_DNA"/>
</dbReference>
<evidence type="ECO:0000313" key="5">
    <source>
        <dbReference type="Proteomes" id="UP000482960"/>
    </source>
</evidence>
<comment type="similarity">
    <text evidence="1">Belongs to the thioesterase PaaI family.</text>
</comment>
<comment type="caution">
    <text evidence="4">The sequence shown here is derived from an EMBL/GenBank/DDBJ whole genome shotgun (WGS) entry which is preliminary data.</text>
</comment>
<dbReference type="AlphaFoldDB" id="A0A6V8L0E6"/>
<dbReference type="InterPro" id="IPR006683">
    <property type="entry name" value="Thioestr_dom"/>
</dbReference>
<dbReference type="InterPro" id="IPR003736">
    <property type="entry name" value="PAAI_dom"/>
</dbReference>